<dbReference type="InterPro" id="IPR017046">
    <property type="entry name" value="Prenylcysteine_Oxase1"/>
</dbReference>
<comment type="cofactor">
    <cofactor evidence="1">
        <name>FAD</name>
        <dbReference type="ChEBI" id="CHEBI:57692"/>
    </cofactor>
</comment>
<protein>
    <recommendedName>
        <fullName evidence="8">Prenylcysteine lyase domain-containing protein</fullName>
    </recommendedName>
</protein>
<evidence type="ECO:0000256" key="4">
    <source>
        <dbReference type="ARBA" id="ARBA00022729"/>
    </source>
</evidence>
<keyword evidence="5" id="KW-0274">FAD</keyword>
<dbReference type="Pfam" id="PF07156">
    <property type="entry name" value="Prenylcys_lyase"/>
    <property type="match status" value="1"/>
</dbReference>
<dbReference type="GO" id="GO:0001735">
    <property type="term" value="F:prenylcysteine oxidase activity"/>
    <property type="evidence" value="ECO:0007669"/>
    <property type="project" value="InterPro"/>
</dbReference>
<sequence>MSVEAEYGIWDVIAQPTVLPPALPHTICFSEKAKGLLRYLSWIVMAPPRDPSARRTPWYQTLWEHNALPIAVSACILIWLLYPTKAAAYSQASPGSQQPLSCDPHEPIKSVAIVGAGSAGASAAYYINKFKHPCERVNITVYERSSYIGGRSTTVNVYDDPTEPVELGASIFVEVNKNLVSAASEFGLVTKGAEENGLPKTLGVYDGLHWVFTGSESGWWTVGKLLWKYGLAPIRTQMLMKQIVGSFLKMYEEPYFPFQDLSQTAYDLGLTEATAATGEEYLRKNGIQPPFSTDIIQASTRVNYAQNIDKIHGLETMVCMSTDGAMQIRGGNWQIFAGMLKASGARVLLNTSVTSIKRQSDGIYAVDARSATSAMNTSSYDTVILAAPLQYADVLLEPAPANPPPEIPFVNLHVTLFTSPMTLNPEAFHLGPTDRVPSAVLTTTSTTHKLPLPFFSISTLRTVISPKTGQKEYLYKIFSPDPVENDFLEAILITPPKEGKLITWLYEKVWHSYPYLPPRVTFEDIQLDKEGQVWYTGGIESFISTMETSSLMGMNVARLIVDKWADATDSGEEEIKDRPSTAKAAEEL</sequence>
<dbReference type="InterPro" id="IPR010795">
    <property type="entry name" value="Prenylcys_lyase"/>
</dbReference>
<dbReference type="AlphaFoldDB" id="A0AA39RB15"/>
<feature type="domain" description="Prenylcysteine lyase" evidence="8">
    <location>
        <begin position="214"/>
        <end position="570"/>
    </location>
</feature>
<keyword evidence="4" id="KW-0732">Signal</keyword>
<accession>A0AA39RB15</accession>
<proteinExistence type="inferred from homology"/>
<evidence type="ECO:0000313" key="9">
    <source>
        <dbReference type="EMBL" id="KAK0517041.1"/>
    </source>
</evidence>
<evidence type="ECO:0000256" key="3">
    <source>
        <dbReference type="ARBA" id="ARBA00022630"/>
    </source>
</evidence>
<dbReference type="Proteomes" id="UP001166286">
    <property type="component" value="Unassembled WGS sequence"/>
</dbReference>
<evidence type="ECO:0000256" key="7">
    <source>
        <dbReference type="ARBA" id="ARBA00023180"/>
    </source>
</evidence>
<evidence type="ECO:0000256" key="5">
    <source>
        <dbReference type="ARBA" id="ARBA00022827"/>
    </source>
</evidence>
<dbReference type="PIRSF" id="PIRSF036292">
    <property type="entry name" value="Prenylcysteine_oxidase"/>
    <property type="match status" value="1"/>
</dbReference>
<keyword evidence="3" id="KW-0285">Flavoprotein</keyword>
<dbReference type="Pfam" id="PF13450">
    <property type="entry name" value="NAD_binding_8"/>
    <property type="match status" value="1"/>
</dbReference>
<dbReference type="PANTHER" id="PTHR15944:SF0">
    <property type="entry name" value="PRENYLCYSTEINE LYASE DOMAIN-CONTAINING PROTEIN"/>
    <property type="match status" value="1"/>
</dbReference>
<organism evidence="9 10">
    <name type="scientific">Cladonia borealis</name>
    <dbReference type="NCBI Taxonomy" id="184061"/>
    <lineage>
        <taxon>Eukaryota</taxon>
        <taxon>Fungi</taxon>
        <taxon>Dikarya</taxon>
        <taxon>Ascomycota</taxon>
        <taxon>Pezizomycotina</taxon>
        <taxon>Lecanoromycetes</taxon>
        <taxon>OSLEUM clade</taxon>
        <taxon>Lecanoromycetidae</taxon>
        <taxon>Lecanorales</taxon>
        <taxon>Lecanorineae</taxon>
        <taxon>Cladoniaceae</taxon>
        <taxon>Cladonia</taxon>
    </lineage>
</organism>
<dbReference type="SUPFAM" id="SSF51905">
    <property type="entry name" value="FAD/NAD(P)-binding domain"/>
    <property type="match status" value="1"/>
</dbReference>
<name>A0AA39RB15_9LECA</name>
<dbReference type="EMBL" id="JAFEKC020000001">
    <property type="protein sequence ID" value="KAK0517041.1"/>
    <property type="molecule type" value="Genomic_DNA"/>
</dbReference>
<evidence type="ECO:0000259" key="8">
    <source>
        <dbReference type="Pfam" id="PF07156"/>
    </source>
</evidence>
<evidence type="ECO:0000256" key="1">
    <source>
        <dbReference type="ARBA" id="ARBA00001974"/>
    </source>
</evidence>
<keyword evidence="10" id="KW-1185">Reference proteome</keyword>
<dbReference type="InterPro" id="IPR036188">
    <property type="entry name" value="FAD/NAD-bd_sf"/>
</dbReference>
<keyword evidence="7" id="KW-0325">Glycoprotein</keyword>
<reference evidence="9" key="1">
    <citation type="submission" date="2023-03" db="EMBL/GenBank/DDBJ databases">
        <title>Complete genome of Cladonia borealis.</title>
        <authorList>
            <person name="Park H."/>
        </authorList>
    </citation>
    <scope>NUCLEOTIDE SEQUENCE</scope>
    <source>
        <strain evidence="9">ANT050790</strain>
    </source>
</reference>
<dbReference type="PANTHER" id="PTHR15944">
    <property type="entry name" value="FARNESYLCYSTEINE LYASE"/>
    <property type="match status" value="1"/>
</dbReference>
<evidence type="ECO:0000313" key="10">
    <source>
        <dbReference type="Proteomes" id="UP001166286"/>
    </source>
</evidence>
<dbReference type="GO" id="GO:0030328">
    <property type="term" value="P:prenylcysteine catabolic process"/>
    <property type="evidence" value="ECO:0007669"/>
    <property type="project" value="InterPro"/>
</dbReference>
<dbReference type="GO" id="GO:0030327">
    <property type="term" value="P:prenylated protein catabolic process"/>
    <property type="evidence" value="ECO:0007669"/>
    <property type="project" value="TreeGrafter"/>
</dbReference>
<gene>
    <name evidence="9" type="ORF">JMJ35_000196</name>
</gene>
<keyword evidence="6" id="KW-0560">Oxidoreductase</keyword>
<evidence type="ECO:0000256" key="2">
    <source>
        <dbReference type="ARBA" id="ARBA00009967"/>
    </source>
</evidence>
<evidence type="ECO:0000256" key="6">
    <source>
        <dbReference type="ARBA" id="ARBA00023002"/>
    </source>
</evidence>
<comment type="caution">
    <text evidence="9">The sequence shown here is derived from an EMBL/GenBank/DDBJ whole genome shotgun (WGS) entry which is preliminary data.</text>
</comment>
<comment type="similarity">
    <text evidence="2">Belongs to the prenylcysteine oxidase family.</text>
</comment>
<dbReference type="Gene3D" id="3.50.50.60">
    <property type="entry name" value="FAD/NAD(P)-binding domain"/>
    <property type="match status" value="1"/>
</dbReference>